<dbReference type="Proteomes" id="UP000192907">
    <property type="component" value="Unassembled WGS sequence"/>
</dbReference>
<organism evidence="4 5">
    <name type="scientific">Pseudobacteriovorax antillogorgiicola</name>
    <dbReference type="NCBI Taxonomy" id="1513793"/>
    <lineage>
        <taxon>Bacteria</taxon>
        <taxon>Pseudomonadati</taxon>
        <taxon>Bdellovibrionota</taxon>
        <taxon>Oligoflexia</taxon>
        <taxon>Oligoflexales</taxon>
        <taxon>Pseudobacteriovoracaceae</taxon>
        <taxon>Pseudobacteriovorax</taxon>
    </lineage>
</organism>
<keyword evidence="5" id="KW-1185">Reference proteome</keyword>
<dbReference type="Gene3D" id="3.30.1330.30">
    <property type="match status" value="1"/>
</dbReference>
<dbReference type="InterPro" id="IPR029064">
    <property type="entry name" value="Ribosomal_eL30-like_sf"/>
</dbReference>
<dbReference type="SUPFAM" id="SSF55315">
    <property type="entry name" value="L30e-like"/>
    <property type="match status" value="1"/>
</dbReference>
<evidence type="ECO:0000256" key="1">
    <source>
        <dbReference type="ARBA" id="ARBA00022603"/>
    </source>
</evidence>
<dbReference type="Pfam" id="PF00588">
    <property type="entry name" value="SpoU_methylase"/>
    <property type="match status" value="1"/>
</dbReference>
<dbReference type="InterPro" id="IPR001537">
    <property type="entry name" value="SpoU_MeTrfase"/>
</dbReference>
<dbReference type="EMBL" id="FWZT01000045">
    <property type="protein sequence ID" value="SMF83180.1"/>
    <property type="molecule type" value="Genomic_DNA"/>
</dbReference>
<dbReference type="InterPro" id="IPR029026">
    <property type="entry name" value="tRNA_m1G_MTases_N"/>
</dbReference>
<keyword evidence="2" id="KW-0808">Transferase</keyword>
<dbReference type="RefSeq" id="WP_159455752.1">
    <property type="nucleotide sequence ID" value="NZ_FWZT01000045.1"/>
</dbReference>
<dbReference type="GO" id="GO:0005829">
    <property type="term" value="C:cytosol"/>
    <property type="evidence" value="ECO:0007669"/>
    <property type="project" value="TreeGrafter"/>
</dbReference>
<reference evidence="5" key="1">
    <citation type="submission" date="2017-04" db="EMBL/GenBank/DDBJ databases">
        <authorList>
            <person name="Varghese N."/>
            <person name="Submissions S."/>
        </authorList>
    </citation>
    <scope>NUCLEOTIDE SEQUENCE [LARGE SCALE GENOMIC DNA]</scope>
    <source>
        <strain evidence="5">RKEM611</strain>
    </source>
</reference>
<dbReference type="GO" id="GO:0003723">
    <property type="term" value="F:RNA binding"/>
    <property type="evidence" value="ECO:0007669"/>
    <property type="project" value="InterPro"/>
</dbReference>
<dbReference type="CDD" id="cd18095">
    <property type="entry name" value="SpoU-like_rRNA-MTase"/>
    <property type="match status" value="1"/>
</dbReference>
<dbReference type="AlphaFoldDB" id="A0A1Y6CRF6"/>
<sequence>MNIITETNDQRLDIYRLQKDGPLRQEGKIIVDSARVVERLLKTPIQLKKLLASEAFITKNRDLLEWHPAAEINSCSPEIMTSIVGHRIHSGVIAIAERPSDTPLEQLGSRIIFLNGVNNAENVGAIIRNGLAFGAPSIIADGLSCSPFVRRSIRVSMGAIFKMKSFHCQLALPCLKELKQLGYQIFTASLNEFSCDLRSVEFPKKAVLVIGCEGDGIQAEVEAFADQAIHIPMAGGIDSLNAAVASGIFLHAMMGSPAETF</sequence>
<dbReference type="STRING" id="1513793.SAMN06296036_1456"/>
<name>A0A1Y6CRF6_9BACT</name>
<dbReference type="GO" id="GO:0006396">
    <property type="term" value="P:RNA processing"/>
    <property type="evidence" value="ECO:0007669"/>
    <property type="project" value="InterPro"/>
</dbReference>
<feature type="domain" description="tRNA/rRNA methyltransferase SpoU type" evidence="3">
    <location>
        <begin position="111"/>
        <end position="251"/>
    </location>
</feature>
<dbReference type="SUPFAM" id="SSF75217">
    <property type="entry name" value="alpha/beta knot"/>
    <property type="match status" value="1"/>
</dbReference>
<dbReference type="Gene3D" id="3.40.1280.10">
    <property type="match status" value="1"/>
</dbReference>
<dbReference type="InterPro" id="IPR004441">
    <property type="entry name" value="rRNA_MeTrfase_TrmH"/>
</dbReference>
<dbReference type="PANTHER" id="PTHR46429">
    <property type="entry name" value="23S RRNA (GUANOSINE-2'-O-)-METHYLTRANSFERASE RLMB"/>
    <property type="match status" value="1"/>
</dbReference>
<accession>A0A1Y6CRF6</accession>
<dbReference type="GO" id="GO:0008173">
    <property type="term" value="F:RNA methyltransferase activity"/>
    <property type="evidence" value="ECO:0007669"/>
    <property type="project" value="InterPro"/>
</dbReference>
<keyword evidence="1 4" id="KW-0489">Methyltransferase</keyword>
<dbReference type="GO" id="GO:0032259">
    <property type="term" value="P:methylation"/>
    <property type="evidence" value="ECO:0007669"/>
    <property type="project" value="UniProtKB-KW"/>
</dbReference>
<evidence type="ECO:0000256" key="2">
    <source>
        <dbReference type="ARBA" id="ARBA00022679"/>
    </source>
</evidence>
<proteinExistence type="predicted"/>
<evidence type="ECO:0000259" key="3">
    <source>
        <dbReference type="Pfam" id="PF00588"/>
    </source>
</evidence>
<dbReference type="PANTHER" id="PTHR46429:SF1">
    <property type="entry name" value="23S RRNA (GUANOSINE-2'-O-)-METHYLTRANSFERASE RLMB"/>
    <property type="match status" value="1"/>
</dbReference>
<protein>
    <submittedName>
        <fullName evidence="4">tRNA G18 (Ribose-2'-O)-methylase SpoU</fullName>
    </submittedName>
</protein>
<dbReference type="InterPro" id="IPR029028">
    <property type="entry name" value="Alpha/beta_knot_MTases"/>
</dbReference>
<gene>
    <name evidence="4" type="ORF">SAMN06296036_1456</name>
</gene>
<evidence type="ECO:0000313" key="4">
    <source>
        <dbReference type="EMBL" id="SMF83180.1"/>
    </source>
</evidence>
<evidence type="ECO:0000313" key="5">
    <source>
        <dbReference type="Proteomes" id="UP000192907"/>
    </source>
</evidence>